<keyword evidence="2" id="KW-1185">Reference proteome</keyword>
<evidence type="ECO:0000313" key="1">
    <source>
        <dbReference type="EMBL" id="KAG7166050.1"/>
    </source>
</evidence>
<dbReference type="AlphaFoldDB" id="A0A8J5JX82"/>
<reference evidence="1" key="1">
    <citation type="journal article" date="2021" name="Sci. Adv.">
        <title>The American lobster genome reveals insights on longevity, neural, and immune adaptations.</title>
        <authorList>
            <person name="Polinski J.M."/>
            <person name="Zimin A.V."/>
            <person name="Clark K.F."/>
            <person name="Kohn A.B."/>
            <person name="Sadowski N."/>
            <person name="Timp W."/>
            <person name="Ptitsyn A."/>
            <person name="Khanna P."/>
            <person name="Romanova D.Y."/>
            <person name="Williams P."/>
            <person name="Greenwood S.J."/>
            <person name="Moroz L.L."/>
            <person name="Walt D.R."/>
            <person name="Bodnar A.G."/>
        </authorList>
    </citation>
    <scope>NUCLEOTIDE SEQUENCE</scope>
    <source>
        <strain evidence="1">GMGI-L3</strain>
    </source>
</reference>
<evidence type="ECO:0000313" key="2">
    <source>
        <dbReference type="Proteomes" id="UP000747542"/>
    </source>
</evidence>
<accession>A0A8J5JX82</accession>
<proteinExistence type="predicted"/>
<name>A0A8J5JX82_HOMAM</name>
<dbReference type="Proteomes" id="UP000747542">
    <property type="component" value="Unassembled WGS sequence"/>
</dbReference>
<organism evidence="1 2">
    <name type="scientific">Homarus americanus</name>
    <name type="common">American lobster</name>
    <dbReference type="NCBI Taxonomy" id="6706"/>
    <lineage>
        <taxon>Eukaryota</taxon>
        <taxon>Metazoa</taxon>
        <taxon>Ecdysozoa</taxon>
        <taxon>Arthropoda</taxon>
        <taxon>Crustacea</taxon>
        <taxon>Multicrustacea</taxon>
        <taxon>Malacostraca</taxon>
        <taxon>Eumalacostraca</taxon>
        <taxon>Eucarida</taxon>
        <taxon>Decapoda</taxon>
        <taxon>Pleocyemata</taxon>
        <taxon>Astacidea</taxon>
        <taxon>Nephropoidea</taxon>
        <taxon>Nephropidae</taxon>
        <taxon>Homarus</taxon>
    </lineage>
</organism>
<protein>
    <submittedName>
        <fullName evidence="1">Uncharacterized protein</fullName>
    </submittedName>
</protein>
<gene>
    <name evidence="1" type="ORF">Hamer_G028820</name>
</gene>
<comment type="caution">
    <text evidence="1">The sequence shown here is derived from an EMBL/GenBank/DDBJ whole genome shotgun (WGS) entry which is preliminary data.</text>
</comment>
<sequence>MSEPSVKCHTWTTCGHHTAAGELTADDQAVEIIHPASFPGVGCESPLLPHAVSHFRPVRCFRTPQRLLPRGGATLRVLGHSGSS</sequence>
<dbReference type="EMBL" id="JAHLQT010023124">
    <property type="protein sequence ID" value="KAG7166050.1"/>
    <property type="molecule type" value="Genomic_DNA"/>
</dbReference>